<evidence type="ECO:0000313" key="2">
    <source>
        <dbReference type="EMBL" id="EMS58091.1"/>
    </source>
</evidence>
<sequence>MGSPSRAALVLALPLLCLLSGATMRAEAARMFTIINKCETTYCCRGKFGGPSTCPPTPYSKKFKEACPSAYSYAYDAPSSLFQCSGADYVITFCANRFLCFYQEAIGVHAPQQQARVRCLKPTPADHVRHDAAGAARQLCGTVVSHVIQENRI</sequence>
<dbReference type="PROSITE" id="PS51367">
    <property type="entry name" value="THAUMATIN_2"/>
    <property type="match status" value="1"/>
</dbReference>
<dbReference type="PANTHER" id="PTHR31048">
    <property type="entry name" value="OS03G0233200 PROTEIN"/>
    <property type="match status" value="1"/>
</dbReference>
<proteinExistence type="predicted"/>
<accession>M7ZEN7</accession>
<dbReference type="SUPFAM" id="SSF49870">
    <property type="entry name" value="Osmotin, thaumatin-like protein"/>
    <property type="match status" value="1"/>
</dbReference>
<dbReference type="Pfam" id="PF00314">
    <property type="entry name" value="Thaumatin"/>
    <property type="match status" value="1"/>
</dbReference>
<dbReference type="SMART" id="SM00205">
    <property type="entry name" value="THN"/>
    <property type="match status" value="1"/>
</dbReference>
<dbReference type="Gene3D" id="2.60.110.10">
    <property type="entry name" value="Thaumatin"/>
    <property type="match status" value="1"/>
</dbReference>
<gene>
    <name evidence="2" type="ORF">TRIUR3_26730</name>
</gene>
<dbReference type="InterPro" id="IPR037176">
    <property type="entry name" value="Osmotin/thaumatin-like_sf"/>
</dbReference>
<dbReference type="AlphaFoldDB" id="M7ZEN7"/>
<reference evidence="2" key="1">
    <citation type="journal article" date="2013" name="Nature">
        <title>Draft genome of the wheat A-genome progenitor Triticum urartu.</title>
        <authorList>
            <person name="Ling H.Q."/>
            <person name="Zhao S."/>
            <person name="Liu D."/>
            <person name="Wang J."/>
            <person name="Sun H."/>
            <person name="Zhang C."/>
            <person name="Fan H."/>
            <person name="Li D."/>
            <person name="Dong L."/>
            <person name="Tao Y."/>
            <person name="Gao C."/>
            <person name="Wu H."/>
            <person name="Li Y."/>
            <person name="Cui Y."/>
            <person name="Guo X."/>
            <person name="Zheng S."/>
            <person name="Wang B."/>
            <person name="Yu K."/>
            <person name="Liang Q."/>
            <person name="Yang W."/>
            <person name="Lou X."/>
            <person name="Chen J."/>
            <person name="Feng M."/>
            <person name="Jian J."/>
            <person name="Zhang X."/>
            <person name="Luo G."/>
            <person name="Jiang Y."/>
            <person name="Liu J."/>
            <person name="Wang Z."/>
            <person name="Sha Y."/>
            <person name="Zhang B."/>
            <person name="Wu H."/>
            <person name="Tang D."/>
            <person name="Shen Q."/>
            <person name="Xue P."/>
            <person name="Zou S."/>
            <person name="Wang X."/>
            <person name="Liu X."/>
            <person name="Wang F."/>
            <person name="Yang Y."/>
            <person name="An X."/>
            <person name="Dong Z."/>
            <person name="Zhang K."/>
            <person name="Zhang X."/>
            <person name="Luo M.C."/>
            <person name="Dvorak J."/>
            <person name="Tong Y."/>
            <person name="Wang J."/>
            <person name="Yang H."/>
            <person name="Li Z."/>
            <person name="Wang D."/>
            <person name="Zhang A."/>
            <person name="Wang J."/>
        </authorList>
    </citation>
    <scope>NUCLEOTIDE SEQUENCE</scope>
</reference>
<evidence type="ECO:0000256" key="1">
    <source>
        <dbReference type="ARBA" id="ARBA00022821"/>
    </source>
</evidence>
<organism evidence="2">
    <name type="scientific">Triticum urartu</name>
    <name type="common">Red wild einkorn</name>
    <name type="synonym">Crithodium urartu</name>
    <dbReference type="NCBI Taxonomy" id="4572"/>
    <lineage>
        <taxon>Eukaryota</taxon>
        <taxon>Viridiplantae</taxon>
        <taxon>Streptophyta</taxon>
        <taxon>Embryophyta</taxon>
        <taxon>Tracheophyta</taxon>
        <taxon>Spermatophyta</taxon>
        <taxon>Magnoliopsida</taxon>
        <taxon>Liliopsida</taxon>
        <taxon>Poales</taxon>
        <taxon>Poaceae</taxon>
        <taxon>BOP clade</taxon>
        <taxon>Pooideae</taxon>
        <taxon>Triticodae</taxon>
        <taxon>Triticeae</taxon>
        <taxon>Triticinae</taxon>
        <taxon>Triticum</taxon>
    </lineage>
</organism>
<dbReference type="InterPro" id="IPR001938">
    <property type="entry name" value="Thaumatin"/>
</dbReference>
<dbReference type="EMBL" id="KD136830">
    <property type="protein sequence ID" value="EMS58091.1"/>
    <property type="molecule type" value="Genomic_DNA"/>
</dbReference>
<dbReference type="GO" id="GO:0006952">
    <property type="term" value="P:defense response"/>
    <property type="evidence" value="ECO:0007669"/>
    <property type="project" value="UniProtKB-KW"/>
</dbReference>
<protein>
    <submittedName>
        <fullName evidence="2">Uncharacterized protein</fullName>
    </submittedName>
</protein>
<dbReference type="STRING" id="4572.M7ZEN7"/>
<keyword evidence="1" id="KW-0611">Plant defense</keyword>
<name>M7ZEN7_TRIUA</name>
<dbReference type="OMA" id="ELRVCSM"/>